<dbReference type="RefSeq" id="XP_012894908.1">
    <property type="nucleotide sequence ID" value="XM_013039454.1"/>
</dbReference>
<evidence type="ECO:0000313" key="4">
    <source>
        <dbReference type="EMBL" id="CBK20860.2"/>
    </source>
</evidence>
<sequence length="424" mass="47776">MKSSLLILALLSIALADKWALFVSGNNGYYNYCITSTICRGYTILHDAGVAEDHMVYLGFNDVFDDKRNPFAGKIFTDQDPEGPGIDYAAGCRPHIDYPDKMVSAELFMATLSGDKEEVTKLTGVENPKVIESGPEDTIFVYYMDHGAIGFCEVGKSELYEDVLMKTIDKMFENHQYKQLVFYFEACHSGSMFRKLEKGKNVYAMTGSDTEHSAWMNNCPPNDVVNGKHMGTCLGAWFDNFWMQEVTDNGAELTNNEMFKIVHEKTAAETDQNVSQFGDIDTIGETPVKEYIGDYVPKKKVVMEPKSMVKYEDVPKHLAMWNAIRAEPNTRSDAMAELENVVRTEARKDIMVMRAAREYFKDDKLADAATKTRPASYSQECVRDITTSLMAVCGYSLPLRDTHVTVMENICAKGYVQLDYTNIC</sequence>
<dbReference type="PANTHER" id="PTHR12000:SF42">
    <property type="entry name" value="LEGUMAIN"/>
    <property type="match status" value="1"/>
</dbReference>
<comment type="similarity">
    <text evidence="1">Belongs to the peptidase C13 family.</text>
</comment>
<dbReference type="GO" id="GO:0004197">
    <property type="term" value="F:cysteine-type endopeptidase activity"/>
    <property type="evidence" value="ECO:0007669"/>
    <property type="project" value="TreeGrafter"/>
</dbReference>
<dbReference type="PANTHER" id="PTHR12000">
    <property type="entry name" value="HEMOGLOBINASE FAMILY MEMBER"/>
    <property type="match status" value="1"/>
</dbReference>
<dbReference type="Gene3D" id="3.40.50.1460">
    <property type="match status" value="1"/>
</dbReference>
<dbReference type="GeneID" id="24918390"/>
<dbReference type="OrthoDB" id="192611at2759"/>
<dbReference type="GO" id="GO:0051603">
    <property type="term" value="P:proteolysis involved in protein catabolic process"/>
    <property type="evidence" value="ECO:0007669"/>
    <property type="project" value="TreeGrafter"/>
</dbReference>
<evidence type="ECO:0000313" key="5">
    <source>
        <dbReference type="Proteomes" id="UP000008312"/>
    </source>
</evidence>
<gene>
    <name evidence="4" type="ORF">GSBLH_T00001111001</name>
</gene>
<dbReference type="InParanoid" id="D8LX65"/>
<dbReference type="GO" id="GO:0006624">
    <property type="term" value="P:vacuolar protein processing"/>
    <property type="evidence" value="ECO:0007669"/>
    <property type="project" value="TreeGrafter"/>
</dbReference>
<feature type="chain" id="PRO_5003117595" description="Legumain" evidence="3">
    <location>
        <begin position="17"/>
        <end position="424"/>
    </location>
</feature>
<dbReference type="AlphaFoldDB" id="D8LX65"/>
<dbReference type="OMA" id="TNEQMAD"/>
<protein>
    <recommendedName>
        <fullName evidence="6">Legumain</fullName>
    </recommendedName>
</protein>
<dbReference type="GO" id="GO:0005773">
    <property type="term" value="C:vacuole"/>
    <property type="evidence" value="ECO:0007669"/>
    <property type="project" value="GOC"/>
</dbReference>
<feature type="active site" evidence="2">
    <location>
        <position position="146"/>
    </location>
</feature>
<dbReference type="Pfam" id="PF01650">
    <property type="entry name" value="Peptidase_C13"/>
    <property type="match status" value="1"/>
</dbReference>
<proteinExistence type="inferred from homology"/>
<evidence type="ECO:0000256" key="1">
    <source>
        <dbReference type="ARBA" id="ARBA00009941"/>
    </source>
</evidence>
<feature type="signal peptide" evidence="3">
    <location>
        <begin position="1"/>
        <end position="16"/>
    </location>
</feature>
<organism evidence="4">
    <name type="scientific">Blastocystis hominis</name>
    <dbReference type="NCBI Taxonomy" id="12968"/>
    <lineage>
        <taxon>Eukaryota</taxon>
        <taxon>Sar</taxon>
        <taxon>Stramenopiles</taxon>
        <taxon>Bigyra</taxon>
        <taxon>Opalozoa</taxon>
        <taxon>Opalinata</taxon>
        <taxon>Blastocystidae</taxon>
        <taxon>Blastocystis</taxon>
    </lineage>
</organism>
<dbReference type="EMBL" id="FN668639">
    <property type="protein sequence ID" value="CBK20860.2"/>
    <property type="molecule type" value="Genomic_DNA"/>
</dbReference>
<feature type="active site" description="Nucleophile" evidence="2">
    <location>
        <position position="187"/>
    </location>
</feature>
<keyword evidence="3" id="KW-0732">Signal</keyword>
<evidence type="ECO:0000256" key="2">
    <source>
        <dbReference type="PIRSR" id="PIRSR019663-1"/>
    </source>
</evidence>
<dbReference type="PIRSF" id="PIRSF019663">
    <property type="entry name" value="Legumain"/>
    <property type="match status" value="1"/>
</dbReference>
<evidence type="ECO:0008006" key="6">
    <source>
        <dbReference type="Google" id="ProtNLM"/>
    </source>
</evidence>
<keyword evidence="5" id="KW-1185">Reference proteome</keyword>
<evidence type="ECO:0000256" key="3">
    <source>
        <dbReference type="SAM" id="SignalP"/>
    </source>
</evidence>
<dbReference type="PRINTS" id="PR00776">
    <property type="entry name" value="HEMOGLOBNASE"/>
</dbReference>
<name>D8LX65_BLAHO</name>
<reference evidence="4" key="1">
    <citation type="submission" date="2010-02" db="EMBL/GenBank/DDBJ databases">
        <title>Sequencing and annotation of the Blastocystis hominis genome.</title>
        <authorList>
            <person name="Wincker P."/>
        </authorList>
    </citation>
    <scope>NUCLEOTIDE SEQUENCE</scope>
    <source>
        <strain evidence="4">Singapore isolate B</strain>
    </source>
</reference>
<dbReference type="InterPro" id="IPR001096">
    <property type="entry name" value="Peptidase_C13"/>
</dbReference>
<accession>D8LX65</accession>
<dbReference type="Proteomes" id="UP000008312">
    <property type="component" value="Unassembled WGS sequence"/>
</dbReference>